<dbReference type="Proteomes" id="UP000027265">
    <property type="component" value="Unassembled WGS sequence"/>
</dbReference>
<protein>
    <submittedName>
        <fullName evidence="1">Uncharacterized protein</fullName>
    </submittedName>
</protein>
<accession>A0A067PCD1</accession>
<dbReference type="EMBL" id="KL197740">
    <property type="protein sequence ID" value="KDQ52414.1"/>
    <property type="molecule type" value="Genomic_DNA"/>
</dbReference>
<proteinExistence type="predicted"/>
<keyword evidence="2" id="KW-1185">Reference proteome</keyword>
<evidence type="ECO:0000313" key="2">
    <source>
        <dbReference type="Proteomes" id="UP000027265"/>
    </source>
</evidence>
<dbReference type="OrthoDB" id="3232941at2759"/>
<name>A0A067PCD1_9AGAM</name>
<evidence type="ECO:0000313" key="1">
    <source>
        <dbReference type="EMBL" id="KDQ52414.1"/>
    </source>
</evidence>
<reference evidence="2" key="1">
    <citation type="journal article" date="2014" name="Proc. Natl. Acad. Sci. U.S.A.">
        <title>Extensive sampling of basidiomycete genomes demonstrates inadequacy of the white-rot/brown-rot paradigm for wood decay fungi.</title>
        <authorList>
            <person name="Riley R."/>
            <person name="Salamov A.A."/>
            <person name="Brown D.W."/>
            <person name="Nagy L.G."/>
            <person name="Floudas D."/>
            <person name="Held B.W."/>
            <person name="Levasseur A."/>
            <person name="Lombard V."/>
            <person name="Morin E."/>
            <person name="Otillar R."/>
            <person name="Lindquist E.A."/>
            <person name="Sun H."/>
            <person name="LaButti K.M."/>
            <person name="Schmutz J."/>
            <person name="Jabbour D."/>
            <person name="Luo H."/>
            <person name="Baker S.E."/>
            <person name="Pisabarro A.G."/>
            <person name="Walton J.D."/>
            <person name="Blanchette R.A."/>
            <person name="Henrissat B."/>
            <person name="Martin F."/>
            <person name="Cullen D."/>
            <person name="Hibbett D.S."/>
            <person name="Grigoriev I.V."/>
        </authorList>
    </citation>
    <scope>NUCLEOTIDE SEQUENCE [LARGE SCALE GENOMIC DNA]</scope>
    <source>
        <strain evidence="2">MUCL 33604</strain>
    </source>
</reference>
<dbReference type="InParanoid" id="A0A067PCD1"/>
<gene>
    <name evidence="1" type="ORF">JAAARDRAFT_138652</name>
</gene>
<dbReference type="HOGENOM" id="CLU_203567_0_0_1"/>
<sequence length="59" mass="7039">VNILKFHSLLHYINAICLYGTTDKYNTEMFEHLHIDLAKDAWHSTNHKDEHSQMVKWVT</sequence>
<dbReference type="AlphaFoldDB" id="A0A067PCD1"/>
<feature type="non-terminal residue" evidence="1">
    <location>
        <position position="1"/>
    </location>
</feature>
<organism evidence="1 2">
    <name type="scientific">Jaapia argillacea MUCL 33604</name>
    <dbReference type="NCBI Taxonomy" id="933084"/>
    <lineage>
        <taxon>Eukaryota</taxon>
        <taxon>Fungi</taxon>
        <taxon>Dikarya</taxon>
        <taxon>Basidiomycota</taxon>
        <taxon>Agaricomycotina</taxon>
        <taxon>Agaricomycetes</taxon>
        <taxon>Agaricomycetidae</taxon>
        <taxon>Jaapiales</taxon>
        <taxon>Jaapiaceae</taxon>
        <taxon>Jaapia</taxon>
    </lineage>
</organism>